<keyword evidence="2 6" id="KW-0418">Kinase</keyword>
<dbReference type="CDD" id="cd16917">
    <property type="entry name" value="HATPase_UhpB-NarQ-NarX-like"/>
    <property type="match status" value="1"/>
</dbReference>
<keyword evidence="3" id="KW-0902">Two-component regulatory system</keyword>
<comment type="caution">
    <text evidence="6">The sequence shown here is derived from an EMBL/GenBank/DDBJ whole genome shotgun (WGS) entry which is preliminary data.</text>
</comment>
<keyword evidence="4" id="KW-1133">Transmembrane helix</keyword>
<dbReference type="SMART" id="SM00387">
    <property type="entry name" value="HATPase_c"/>
    <property type="match status" value="1"/>
</dbReference>
<dbReference type="PANTHER" id="PTHR24421:SF58">
    <property type="entry name" value="SIGNAL TRANSDUCTION HISTIDINE-PROTEIN KINASE_PHOSPHATASE UHPB"/>
    <property type="match status" value="1"/>
</dbReference>
<dbReference type="PANTHER" id="PTHR24421">
    <property type="entry name" value="NITRATE/NITRITE SENSOR PROTEIN NARX-RELATED"/>
    <property type="match status" value="1"/>
</dbReference>
<keyword evidence="7" id="KW-1185">Reference proteome</keyword>
<protein>
    <submittedName>
        <fullName evidence="6">Sensor histidine kinase</fullName>
    </submittedName>
</protein>
<dbReference type="Pfam" id="PF02518">
    <property type="entry name" value="HATPase_c"/>
    <property type="match status" value="1"/>
</dbReference>
<dbReference type="InterPro" id="IPR011712">
    <property type="entry name" value="Sig_transdc_His_kin_sub3_dim/P"/>
</dbReference>
<feature type="domain" description="Histidine kinase" evidence="5">
    <location>
        <begin position="496"/>
        <end position="580"/>
    </location>
</feature>
<dbReference type="EMBL" id="JADQDK010000001">
    <property type="protein sequence ID" value="MBW0137544.1"/>
    <property type="molecule type" value="Genomic_DNA"/>
</dbReference>
<sequence length="583" mass="60286">MDGEPLLLASTVAGHLTAWPLVALLAVAVARRRCPALPALAVAALLVELALHRAGIDSGGGVWFAALPLLLAAYPDGRFVPRWFVGPVVVSLAIGAAVLVTGGAVTDEPWFAPWVGIAQGLLIGGQVHRYRRRASTAERESVRWAILGVVVCVLCFALLAAGGGPIGEGSATAVALADLAVLPAPVGAAIGLLRPRVLDVDAPLRIVLAVALAAPVLALAYGATLALVGGWWGAAVVAAAAVPVIRLAAWTSAWVVYRGRRDGAAAVTDLGRRLDAQPQARLVPETVLRTLVDSLHLDGAALRGAGALDAAVGETPEEAEEFPVVYQGEQLAVLAVAPRRGETALTGHDRHVLRLLAVHAAPALHGARALDELTAAHSRMLLAREEERRRLRRDLHDDLSPTLAGLRLGAAAVARRATGADPELARLAADLQDDIAGAVAQTREIAYGLRPPVLDDLGLVAAIAGRVHGPDGLTVRIDGPAEPLELPAAVDLAALRIVQEAVSNVRRHAGATRCTVALALRDDTLTVRVTDDGVGLPARVRPGIGLTSIRERATELGGTVEFGTADGGGARVDVRLPAGRGTT</sequence>
<feature type="transmembrane region" description="Helical" evidence="4">
    <location>
        <begin position="206"/>
        <end position="228"/>
    </location>
</feature>
<feature type="transmembrane region" description="Helical" evidence="4">
    <location>
        <begin position="173"/>
        <end position="194"/>
    </location>
</feature>
<dbReference type="Proteomes" id="UP000694287">
    <property type="component" value="Unassembled WGS sequence"/>
</dbReference>
<feature type="transmembrane region" description="Helical" evidence="4">
    <location>
        <begin position="234"/>
        <end position="257"/>
    </location>
</feature>
<feature type="transmembrane region" description="Helical" evidence="4">
    <location>
        <begin position="60"/>
        <end position="77"/>
    </location>
</feature>
<evidence type="ECO:0000259" key="5">
    <source>
        <dbReference type="PROSITE" id="PS50109"/>
    </source>
</evidence>
<name>A0ABS6UZ56_9PSEU</name>
<evidence type="ECO:0000256" key="4">
    <source>
        <dbReference type="SAM" id="Phobius"/>
    </source>
</evidence>
<feature type="transmembrane region" description="Helical" evidence="4">
    <location>
        <begin position="6"/>
        <end position="29"/>
    </location>
</feature>
<dbReference type="Pfam" id="PF07730">
    <property type="entry name" value="HisKA_3"/>
    <property type="match status" value="1"/>
</dbReference>
<gene>
    <name evidence="6" type="ORF">I4I81_25265</name>
</gene>
<evidence type="ECO:0000256" key="2">
    <source>
        <dbReference type="ARBA" id="ARBA00022777"/>
    </source>
</evidence>
<proteinExistence type="predicted"/>
<organism evidence="6 7">
    <name type="scientific">Pseudonocardia abyssalis</name>
    <dbReference type="NCBI Taxonomy" id="2792008"/>
    <lineage>
        <taxon>Bacteria</taxon>
        <taxon>Bacillati</taxon>
        <taxon>Actinomycetota</taxon>
        <taxon>Actinomycetes</taxon>
        <taxon>Pseudonocardiales</taxon>
        <taxon>Pseudonocardiaceae</taxon>
        <taxon>Pseudonocardia</taxon>
    </lineage>
</organism>
<evidence type="ECO:0000256" key="3">
    <source>
        <dbReference type="ARBA" id="ARBA00023012"/>
    </source>
</evidence>
<dbReference type="PROSITE" id="PS50109">
    <property type="entry name" value="HIS_KIN"/>
    <property type="match status" value="1"/>
</dbReference>
<dbReference type="GO" id="GO:0016301">
    <property type="term" value="F:kinase activity"/>
    <property type="evidence" value="ECO:0007669"/>
    <property type="project" value="UniProtKB-KW"/>
</dbReference>
<feature type="transmembrane region" description="Helical" evidence="4">
    <location>
        <begin position="84"/>
        <end position="105"/>
    </location>
</feature>
<evidence type="ECO:0000313" key="7">
    <source>
        <dbReference type="Proteomes" id="UP000694287"/>
    </source>
</evidence>
<dbReference type="InterPro" id="IPR050482">
    <property type="entry name" value="Sensor_HK_TwoCompSys"/>
</dbReference>
<dbReference type="InterPro" id="IPR003594">
    <property type="entry name" value="HATPase_dom"/>
</dbReference>
<feature type="transmembrane region" description="Helical" evidence="4">
    <location>
        <begin position="111"/>
        <end position="130"/>
    </location>
</feature>
<keyword evidence="4" id="KW-0812">Transmembrane</keyword>
<keyword evidence="4" id="KW-0472">Membrane</keyword>
<reference evidence="6 7" key="1">
    <citation type="submission" date="2020-11" db="EMBL/GenBank/DDBJ databases">
        <title>Pseudonocardia abyssalis sp. nov. and Pseudonocardia oceani sp. nov., description and phylogenomic analysis of two novel actinomycetes isolated from the deep Southern Ocean.</title>
        <authorList>
            <person name="Parra J."/>
        </authorList>
    </citation>
    <scope>NUCLEOTIDE SEQUENCE [LARGE SCALE GENOMIC DNA]</scope>
    <source>
        <strain evidence="6 7">KRD-168</strain>
    </source>
</reference>
<evidence type="ECO:0000313" key="6">
    <source>
        <dbReference type="EMBL" id="MBW0137544.1"/>
    </source>
</evidence>
<dbReference type="RefSeq" id="WP_218604674.1">
    <property type="nucleotide sequence ID" value="NZ_JADQDJ010000248.1"/>
</dbReference>
<accession>A0ABS6UZ56</accession>
<feature type="transmembrane region" description="Helical" evidence="4">
    <location>
        <begin position="142"/>
        <end position="161"/>
    </location>
</feature>
<dbReference type="InterPro" id="IPR005467">
    <property type="entry name" value="His_kinase_dom"/>
</dbReference>
<evidence type="ECO:0000256" key="1">
    <source>
        <dbReference type="ARBA" id="ARBA00022679"/>
    </source>
</evidence>
<keyword evidence="1" id="KW-0808">Transferase</keyword>